<reference evidence="1" key="1">
    <citation type="submission" date="2024-09" db="EMBL/GenBank/DDBJ databases">
        <title>Black Yeasts Isolated from many extreme environments.</title>
        <authorList>
            <person name="Coleine C."/>
            <person name="Stajich J.E."/>
            <person name="Selbmann L."/>
        </authorList>
    </citation>
    <scope>NUCLEOTIDE SEQUENCE</scope>
    <source>
        <strain evidence="1">CCFEE 5737</strain>
    </source>
</reference>
<keyword evidence="2" id="KW-1185">Reference proteome</keyword>
<name>A0ACC3DUN9_9PEZI</name>
<sequence length="294" mass="33682">MPGFLLPSLPVGSRYSSRLAPRDGFTYVNEPAFCQHYTDEEKQTVNLPSLIYDAYHFDSRGVYRNTMTKDMHYEPTLNYPQMSRPPRPPKFRPSELAAVARFRSLRDRIRNGPLYTVLDESAKVHKQRKSAPATAVAKTSSFDPFTGMPTYTDRYVRKPRKLPNLHTRPYALEFFPEELHATLQDPREAKLNGDSQVAKAIRPKKLQIDRNYTTSRLDALEEEQERDPDAEDEDAEKDPDEEEQNAQDVETDYEEDEDDFGNDDYNAEQYFDGGDDDDGGDDYGGGGGDDYGEY</sequence>
<protein>
    <submittedName>
        <fullName evidence="1">Uncharacterized protein</fullName>
    </submittedName>
</protein>
<gene>
    <name evidence="1" type="ORF">LTS18_000845</name>
</gene>
<evidence type="ECO:0000313" key="1">
    <source>
        <dbReference type="EMBL" id="KAK3080493.1"/>
    </source>
</evidence>
<proteinExistence type="predicted"/>
<dbReference type="EMBL" id="JAWDJW010000539">
    <property type="protein sequence ID" value="KAK3080493.1"/>
    <property type="molecule type" value="Genomic_DNA"/>
</dbReference>
<evidence type="ECO:0000313" key="2">
    <source>
        <dbReference type="Proteomes" id="UP001186974"/>
    </source>
</evidence>
<accession>A0ACC3DUN9</accession>
<comment type="caution">
    <text evidence="1">The sequence shown here is derived from an EMBL/GenBank/DDBJ whole genome shotgun (WGS) entry which is preliminary data.</text>
</comment>
<organism evidence="1 2">
    <name type="scientific">Coniosporium uncinatum</name>
    <dbReference type="NCBI Taxonomy" id="93489"/>
    <lineage>
        <taxon>Eukaryota</taxon>
        <taxon>Fungi</taxon>
        <taxon>Dikarya</taxon>
        <taxon>Ascomycota</taxon>
        <taxon>Pezizomycotina</taxon>
        <taxon>Dothideomycetes</taxon>
        <taxon>Dothideomycetes incertae sedis</taxon>
        <taxon>Coniosporium</taxon>
    </lineage>
</organism>
<dbReference type="Proteomes" id="UP001186974">
    <property type="component" value="Unassembled WGS sequence"/>
</dbReference>